<sequence>MTTRTIGTTLTAVILAVVSLAAAEPAPAPVAGSVRDVVYFGPGGPYRVRLHVAIDGKPVDAGWAAAVDALFAFCDRNGDGVLDQAERALLAPPALRRGRDIMLGIDQEGMTTSPIQLTFPKRDENVTRAAFAEAIRTAGAGAIDLSGVTGPTDSAALSAALFRHLDADKDGKISPGELKTARERLAILDVNEDEILSGPELLGRAVSTAAVRTPVALGMRATPEAGSASPDILFLPADDDRAVKYLLTTRGSARATALTRAEFGADAATFAALDKDGNGRLDTAELAEWLRQSPAAELALSFSPPDQAARWSAPSPGTRGAQITTKPDGPVVAAWPGTFFRFERPRDDRPSLRAAWDEQANGLRKRLKDLAKDGGPVARKAIESDPLALALFDFADRNADGKLDPAKEAEAALKLLAPLVGCRVNVRFVDEGNGLFELLDKDGDGRLTPRELVEAAAVLKSYADRDGNISPASLPRRVIVRAEVESITLVVPLRTPRVTDMASRPARASGPEWFEKMDRNGDGDVSLREFLGPIALFRKLDRDGDELLSPEEAKDLDR</sequence>
<reference evidence="6" key="1">
    <citation type="submission" date="2017-06" db="EMBL/GenBank/DDBJ databases">
        <title>Genome analysis of Fimbriiglobus ruber SP5, the first member of the order Planctomycetales with confirmed chitinolytic capability.</title>
        <authorList>
            <person name="Ravin N.V."/>
            <person name="Rakitin A.L."/>
            <person name="Ivanova A.A."/>
            <person name="Beletsky A.V."/>
            <person name="Kulichevskaya I.S."/>
            <person name="Mardanov A.V."/>
            <person name="Dedysh S.N."/>
        </authorList>
    </citation>
    <scope>NUCLEOTIDE SEQUENCE [LARGE SCALE GENOMIC DNA]</scope>
    <source>
        <strain evidence="6">SP5</strain>
    </source>
</reference>
<dbReference type="SMART" id="SM00054">
    <property type="entry name" value="EFh"/>
    <property type="match status" value="6"/>
</dbReference>
<evidence type="ECO:0000256" key="1">
    <source>
        <dbReference type="ARBA" id="ARBA00022723"/>
    </source>
</evidence>
<accession>A0A225D582</accession>
<keyword evidence="3" id="KW-0732">Signal</keyword>
<evidence type="ECO:0000256" key="2">
    <source>
        <dbReference type="ARBA" id="ARBA00022737"/>
    </source>
</evidence>
<protein>
    <recommendedName>
        <fullName evidence="4">EF-hand domain-containing protein</fullName>
    </recommendedName>
</protein>
<organism evidence="5 6">
    <name type="scientific">Fimbriiglobus ruber</name>
    <dbReference type="NCBI Taxonomy" id="1908690"/>
    <lineage>
        <taxon>Bacteria</taxon>
        <taxon>Pseudomonadati</taxon>
        <taxon>Planctomycetota</taxon>
        <taxon>Planctomycetia</taxon>
        <taxon>Gemmatales</taxon>
        <taxon>Gemmataceae</taxon>
        <taxon>Fimbriiglobus</taxon>
    </lineage>
</organism>
<keyword evidence="2" id="KW-0677">Repeat</keyword>
<evidence type="ECO:0000313" key="6">
    <source>
        <dbReference type="Proteomes" id="UP000214646"/>
    </source>
</evidence>
<dbReference type="OrthoDB" id="260830at2"/>
<keyword evidence="6" id="KW-1185">Reference proteome</keyword>
<dbReference type="InterPro" id="IPR002048">
    <property type="entry name" value="EF_hand_dom"/>
</dbReference>
<proteinExistence type="predicted"/>
<feature type="domain" description="EF-hand" evidence="4">
    <location>
        <begin position="153"/>
        <end position="188"/>
    </location>
</feature>
<evidence type="ECO:0000256" key="3">
    <source>
        <dbReference type="SAM" id="SignalP"/>
    </source>
</evidence>
<dbReference type="Gene3D" id="1.10.238.10">
    <property type="entry name" value="EF-hand"/>
    <property type="match status" value="3"/>
</dbReference>
<feature type="signal peptide" evidence="3">
    <location>
        <begin position="1"/>
        <end position="23"/>
    </location>
</feature>
<dbReference type="AlphaFoldDB" id="A0A225D582"/>
<evidence type="ECO:0000259" key="4">
    <source>
        <dbReference type="PROSITE" id="PS50222"/>
    </source>
</evidence>
<dbReference type="PROSITE" id="PS00018">
    <property type="entry name" value="EF_HAND_1"/>
    <property type="match status" value="3"/>
</dbReference>
<feature type="domain" description="EF-hand" evidence="4">
    <location>
        <begin position="270"/>
        <end position="296"/>
    </location>
</feature>
<feature type="chain" id="PRO_5012578634" description="EF-hand domain-containing protein" evidence="3">
    <location>
        <begin position="24"/>
        <end position="558"/>
    </location>
</feature>
<dbReference type="EMBL" id="NIDE01000017">
    <property type="protein sequence ID" value="OWK36113.1"/>
    <property type="molecule type" value="Genomic_DNA"/>
</dbReference>
<dbReference type="SUPFAM" id="SSF47473">
    <property type="entry name" value="EF-hand"/>
    <property type="match status" value="3"/>
</dbReference>
<dbReference type="RefSeq" id="WP_088259175.1">
    <property type="nucleotide sequence ID" value="NZ_NIDE01000017.1"/>
</dbReference>
<dbReference type="InterPro" id="IPR011992">
    <property type="entry name" value="EF-hand-dom_pair"/>
</dbReference>
<dbReference type="InterPro" id="IPR018247">
    <property type="entry name" value="EF_Hand_1_Ca_BS"/>
</dbReference>
<dbReference type="PROSITE" id="PS50222">
    <property type="entry name" value="EF_HAND_2"/>
    <property type="match status" value="3"/>
</dbReference>
<feature type="domain" description="EF-hand" evidence="4">
    <location>
        <begin position="427"/>
        <end position="462"/>
    </location>
</feature>
<evidence type="ECO:0000313" key="5">
    <source>
        <dbReference type="EMBL" id="OWK36113.1"/>
    </source>
</evidence>
<dbReference type="Pfam" id="PF13202">
    <property type="entry name" value="EF-hand_5"/>
    <property type="match status" value="5"/>
</dbReference>
<dbReference type="PANTHER" id="PTHR10891">
    <property type="entry name" value="EF-HAND CALCIUM-BINDING DOMAIN CONTAINING PROTEIN"/>
    <property type="match status" value="1"/>
</dbReference>
<dbReference type="GO" id="GO:0005509">
    <property type="term" value="F:calcium ion binding"/>
    <property type="evidence" value="ECO:0007669"/>
    <property type="project" value="InterPro"/>
</dbReference>
<comment type="caution">
    <text evidence="5">The sequence shown here is derived from an EMBL/GenBank/DDBJ whole genome shotgun (WGS) entry which is preliminary data.</text>
</comment>
<dbReference type="Proteomes" id="UP000214646">
    <property type="component" value="Unassembled WGS sequence"/>
</dbReference>
<gene>
    <name evidence="5" type="ORF">FRUB_08676</name>
</gene>
<dbReference type="InterPro" id="IPR039647">
    <property type="entry name" value="EF_hand_pair_protein_CML-like"/>
</dbReference>
<keyword evidence="1" id="KW-0479">Metal-binding</keyword>
<name>A0A225D582_9BACT</name>